<dbReference type="PANTHER" id="PTHR36122:SF2">
    <property type="entry name" value="NICOTINAMIDE RIBOSIDE TRANSPORTER PNUC"/>
    <property type="match status" value="1"/>
</dbReference>
<feature type="compositionally biased region" description="Basic residues" evidence="8">
    <location>
        <begin position="11"/>
        <end position="22"/>
    </location>
</feature>
<proteinExistence type="inferred from homology"/>
<feature type="region of interest" description="Disordered" evidence="8">
    <location>
        <begin position="1"/>
        <end position="24"/>
    </location>
</feature>
<sequence>MKIQNQTKSHSWNRTHSTHKHTPTPTPMKKYVNWAVDLALVLVTLWGAVNNGFLTIETLMSFLGVAGVILIAYGRQENFLFNIVQNILNVVVSSKSKLFGDAAMAIYYLGTQLFGYDIWRKHRGKDGHLITDNRTDWSVVIAAVLLGGVALGGLSYVLGGTYIILDAFNNSTAIVAQYLQIIKRKRSGWLLWAATNLVGVYIWFGVAQPQIAIMYFVFTVNSLRGYINWNQLSK</sequence>
<keyword evidence="5 9" id="KW-0812">Transmembrane</keyword>
<evidence type="ECO:0000256" key="2">
    <source>
        <dbReference type="ARBA" id="ARBA00006669"/>
    </source>
</evidence>
<feature type="transmembrane region" description="Helical" evidence="9">
    <location>
        <begin position="212"/>
        <end position="229"/>
    </location>
</feature>
<dbReference type="InterPro" id="IPR006419">
    <property type="entry name" value="NMN_transpt_PnuC"/>
</dbReference>
<evidence type="ECO:0000313" key="11">
    <source>
        <dbReference type="Proteomes" id="UP000280475"/>
    </source>
</evidence>
<feature type="transmembrane region" description="Helical" evidence="9">
    <location>
        <begin position="189"/>
        <end position="206"/>
    </location>
</feature>
<dbReference type="EMBL" id="CP027768">
    <property type="protein sequence ID" value="AYW50164.1"/>
    <property type="molecule type" value="Genomic_DNA"/>
</dbReference>
<evidence type="ECO:0000313" key="10">
    <source>
        <dbReference type="EMBL" id="AYW50164.1"/>
    </source>
</evidence>
<dbReference type="AlphaFoldDB" id="A0A3G5FIK4"/>
<evidence type="ECO:0000256" key="4">
    <source>
        <dbReference type="ARBA" id="ARBA00022475"/>
    </source>
</evidence>
<dbReference type="Proteomes" id="UP000280475">
    <property type="component" value="Chromosome"/>
</dbReference>
<evidence type="ECO:0000256" key="7">
    <source>
        <dbReference type="ARBA" id="ARBA00023136"/>
    </source>
</evidence>
<name>A0A3G5FIK4_TETHA</name>
<accession>A0A3G5FIK4</accession>
<keyword evidence="3" id="KW-0813">Transport</keyword>
<feature type="transmembrane region" description="Helical" evidence="9">
    <location>
        <begin position="31"/>
        <end position="49"/>
    </location>
</feature>
<feature type="compositionally biased region" description="Polar residues" evidence="8">
    <location>
        <begin position="1"/>
        <end position="10"/>
    </location>
</feature>
<evidence type="ECO:0000256" key="9">
    <source>
        <dbReference type="SAM" id="Phobius"/>
    </source>
</evidence>
<keyword evidence="7 9" id="KW-0472">Membrane</keyword>
<evidence type="ECO:0000256" key="5">
    <source>
        <dbReference type="ARBA" id="ARBA00022692"/>
    </source>
</evidence>
<organism evidence="10 11">
    <name type="scientific">Tetragenococcus halophilus</name>
    <name type="common">Pediococcus halophilus</name>
    <dbReference type="NCBI Taxonomy" id="51669"/>
    <lineage>
        <taxon>Bacteria</taxon>
        <taxon>Bacillati</taxon>
        <taxon>Bacillota</taxon>
        <taxon>Bacilli</taxon>
        <taxon>Lactobacillales</taxon>
        <taxon>Enterococcaceae</taxon>
        <taxon>Tetragenococcus</taxon>
    </lineage>
</organism>
<gene>
    <name evidence="10" type="ORF">C7H83_06680</name>
</gene>
<feature type="transmembrane region" description="Helical" evidence="9">
    <location>
        <begin position="98"/>
        <end position="119"/>
    </location>
</feature>
<dbReference type="GO" id="GO:0005886">
    <property type="term" value="C:plasma membrane"/>
    <property type="evidence" value="ECO:0007669"/>
    <property type="project" value="UniProtKB-SubCell"/>
</dbReference>
<comment type="similarity">
    <text evidence="2">Belongs to the nicotinamide ribonucleoside (NR) uptake permease (TC 4.B.1) family.</text>
</comment>
<comment type="subcellular location">
    <subcellularLocation>
        <location evidence="1">Cell membrane</location>
        <topology evidence="1">Multi-pass membrane protein</topology>
    </subcellularLocation>
</comment>
<evidence type="ECO:0000256" key="8">
    <source>
        <dbReference type="SAM" id="MobiDB-lite"/>
    </source>
</evidence>
<evidence type="ECO:0000256" key="1">
    <source>
        <dbReference type="ARBA" id="ARBA00004651"/>
    </source>
</evidence>
<evidence type="ECO:0000256" key="6">
    <source>
        <dbReference type="ARBA" id="ARBA00022989"/>
    </source>
</evidence>
<evidence type="ECO:0000256" key="3">
    <source>
        <dbReference type="ARBA" id="ARBA00022448"/>
    </source>
</evidence>
<dbReference type="PANTHER" id="PTHR36122">
    <property type="entry name" value="NICOTINAMIDE RIBOSIDE TRANSPORTER PNUC"/>
    <property type="match status" value="1"/>
</dbReference>
<dbReference type="NCBIfam" id="TIGR01528">
    <property type="entry name" value="NMN_trans_PnuC"/>
    <property type="match status" value="1"/>
</dbReference>
<keyword evidence="6 9" id="KW-1133">Transmembrane helix</keyword>
<keyword evidence="4" id="KW-1003">Cell membrane</keyword>
<feature type="transmembrane region" description="Helical" evidence="9">
    <location>
        <begin position="55"/>
        <end position="73"/>
    </location>
</feature>
<dbReference type="GO" id="GO:0034257">
    <property type="term" value="F:nicotinamide riboside transmembrane transporter activity"/>
    <property type="evidence" value="ECO:0007669"/>
    <property type="project" value="InterPro"/>
</dbReference>
<feature type="transmembrane region" description="Helical" evidence="9">
    <location>
        <begin position="139"/>
        <end position="168"/>
    </location>
</feature>
<reference evidence="10 11" key="1">
    <citation type="journal article" date="2012" name="Int. J. Syst. Evol. Microbiol.">
        <title>Characterization of Tetragenococcus strains from sugar thick juice reveals a novel species, Tetragenococcus osmophilus sp. nov., and divides Tetragenococcus halophilus into two subspecies, T. halophilus subsp. halophilus subsp. nov. and T. halophilus subsp. flandriensis subsp. nov.</title>
        <authorList>
            <person name="Juste A."/>
            <person name="Van Trappen S."/>
            <person name="Verreth C."/>
            <person name="Cleenwerck I."/>
            <person name="De Vos P."/>
            <person name="Lievens B."/>
            <person name="Willems K.A."/>
        </authorList>
    </citation>
    <scope>NUCLEOTIDE SEQUENCE [LARGE SCALE GENOMIC DNA]</scope>
    <source>
        <strain evidence="10 11">LMG 26042</strain>
    </source>
</reference>
<protein>
    <submittedName>
        <fullName evidence="10">Nicotinamide mononucleotide transporter PnuC</fullName>
    </submittedName>
</protein>
<dbReference type="Pfam" id="PF04973">
    <property type="entry name" value="NMN_transporter"/>
    <property type="match status" value="1"/>
</dbReference>